<dbReference type="GO" id="GO:0032259">
    <property type="term" value="P:methylation"/>
    <property type="evidence" value="ECO:0007669"/>
    <property type="project" value="UniProtKB-KW"/>
</dbReference>
<dbReference type="InterPro" id="IPR000055">
    <property type="entry name" value="Restrct_endonuc_typeI_TRD"/>
</dbReference>
<keyword evidence="2" id="KW-0680">Restriction system</keyword>
<keyword evidence="3" id="KW-0238">DNA-binding</keyword>
<evidence type="ECO:0000313" key="6">
    <source>
        <dbReference type="Proteomes" id="UP000000613"/>
    </source>
</evidence>
<name>A0A6C7HVR0_SALEP</name>
<proteinExistence type="inferred from homology"/>
<gene>
    <name evidence="5" type="ordered locus">SEN4291</name>
</gene>
<dbReference type="Pfam" id="PF01420">
    <property type="entry name" value="Methylase_S"/>
    <property type="match status" value="1"/>
</dbReference>
<dbReference type="PANTHER" id="PTHR30408:SF12">
    <property type="entry name" value="TYPE I RESTRICTION ENZYME MJAVIII SPECIFICITY SUBUNIT"/>
    <property type="match status" value="1"/>
</dbReference>
<dbReference type="SUPFAM" id="SSF116734">
    <property type="entry name" value="DNA methylase specificity domain"/>
    <property type="match status" value="1"/>
</dbReference>
<evidence type="ECO:0000256" key="3">
    <source>
        <dbReference type="ARBA" id="ARBA00023125"/>
    </source>
</evidence>
<comment type="similarity">
    <text evidence="1">Belongs to the type-I restriction system S methylase family.</text>
</comment>
<feature type="domain" description="Type I restriction modification DNA specificity" evidence="4">
    <location>
        <begin position="5"/>
        <end position="154"/>
    </location>
</feature>
<dbReference type="InterPro" id="IPR052021">
    <property type="entry name" value="Type-I_RS_S_subunit"/>
</dbReference>
<accession>A0A6C7HVR0</accession>
<dbReference type="Gene3D" id="3.90.220.20">
    <property type="entry name" value="DNA methylase specificity domains"/>
    <property type="match status" value="1"/>
</dbReference>
<keyword evidence="5" id="KW-0489">Methyltransferase</keyword>
<protein>
    <submittedName>
        <fullName evidence="5">Type I restriction-modification system methyltransferase</fullName>
    </submittedName>
</protein>
<evidence type="ECO:0000313" key="5">
    <source>
        <dbReference type="EMBL" id="CAR35843.1"/>
    </source>
</evidence>
<dbReference type="AlphaFoldDB" id="A0A6C7HVR0"/>
<keyword evidence="5" id="KW-0808">Transferase</keyword>
<dbReference type="KEGG" id="set:SEN4291"/>
<dbReference type="GO" id="GO:0009307">
    <property type="term" value="P:DNA restriction-modification system"/>
    <property type="evidence" value="ECO:0007669"/>
    <property type="project" value="UniProtKB-KW"/>
</dbReference>
<organism evidence="5 6">
    <name type="scientific">Salmonella enteritidis PT4 (strain P125109)</name>
    <dbReference type="NCBI Taxonomy" id="550537"/>
    <lineage>
        <taxon>Bacteria</taxon>
        <taxon>Pseudomonadati</taxon>
        <taxon>Pseudomonadota</taxon>
        <taxon>Gammaproteobacteria</taxon>
        <taxon>Enterobacterales</taxon>
        <taxon>Enterobacteriaceae</taxon>
        <taxon>Salmonella</taxon>
    </lineage>
</organism>
<evidence type="ECO:0000256" key="1">
    <source>
        <dbReference type="ARBA" id="ARBA00010923"/>
    </source>
</evidence>
<reference evidence="5 6" key="1">
    <citation type="journal article" date="2008" name="Genome Res.">
        <title>Comparative genome analysis of Salmonella enteritidis PT4 and Salmonella gallinarum 287/91 provides insights into evolutionary and host adaptation pathways.</title>
        <authorList>
            <person name="Thomson N.R."/>
            <person name="Clayton D.J."/>
            <person name="Windhorst D."/>
            <person name="Vernikos G."/>
            <person name="Davidson S."/>
            <person name="Churcher C."/>
            <person name="Quail M.A."/>
            <person name="Stevens M."/>
            <person name="Jones M.A."/>
            <person name="Watson M."/>
            <person name="Barron A."/>
            <person name="Layton A."/>
            <person name="Pickard D."/>
            <person name="Kingsley R.A."/>
            <person name="Bignell A."/>
            <person name="Clark L."/>
            <person name="Harris B."/>
            <person name="Ormond D."/>
            <person name="Abdellah Z."/>
            <person name="Brooks K."/>
            <person name="Cherevach I."/>
            <person name="Chillingworth T."/>
            <person name="Woodward J."/>
            <person name="Norberczak H."/>
            <person name="Lord A."/>
            <person name="Arrowsmith C."/>
            <person name="Jagels K."/>
            <person name="Moule S."/>
            <person name="Mungall K."/>
            <person name="Sanders M."/>
            <person name="Whitehead S."/>
            <person name="Chabalgoity J.A."/>
            <person name="Maskell D."/>
            <person name="Humphrey T."/>
            <person name="Roberts M."/>
            <person name="Barrow P.A."/>
            <person name="Dougan G."/>
            <person name="Parkhill J."/>
        </authorList>
    </citation>
    <scope>NUCLEOTIDE SEQUENCE [LARGE SCALE GENOMIC DNA]</scope>
    <source>
        <strain evidence="5 6">P125109</strain>
    </source>
</reference>
<dbReference type="InterPro" id="IPR044946">
    <property type="entry name" value="Restrct_endonuc_typeI_TRD_sf"/>
</dbReference>
<evidence type="ECO:0000256" key="2">
    <source>
        <dbReference type="ARBA" id="ARBA00022747"/>
    </source>
</evidence>
<dbReference type="EMBL" id="AM933172">
    <property type="protein sequence ID" value="CAR35843.1"/>
    <property type="molecule type" value="Genomic_DNA"/>
</dbReference>
<dbReference type="GO" id="GO:0008168">
    <property type="term" value="F:methyltransferase activity"/>
    <property type="evidence" value="ECO:0007669"/>
    <property type="project" value="UniProtKB-KW"/>
</dbReference>
<dbReference type="Proteomes" id="UP000000613">
    <property type="component" value="Chromosome"/>
</dbReference>
<dbReference type="PANTHER" id="PTHR30408">
    <property type="entry name" value="TYPE-1 RESTRICTION ENZYME ECOKI SPECIFICITY PROTEIN"/>
    <property type="match status" value="1"/>
</dbReference>
<dbReference type="GO" id="GO:0003677">
    <property type="term" value="F:DNA binding"/>
    <property type="evidence" value="ECO:0007669"/>
    <property type="project" value="UniProtKB-KW"/>
</dbReference>
<sequence length="192" mass="21474">MMIKLLSEVAEVTGGHTFRTKAEAASGHVRLLQIKDIQEGILTDFSALPFADIQPEKLKINLQTNDILLPLRGERIPAMMIVNQQSTLVTTTNQIAVIRVNSLLINPEYLYYFFNSPEGDEKISALQGGGLVVNLSLKKLLTLEIPIPLRPVQDEVIGLRKIWSEQKKTLEDLIENGTTLCHTAINRLIYRG</sequence>
<evidence type="ECO:0000259" key="4">
    <source>
        <dbReference type="Pfam" id="PF01420"/>
    </source>
</evidence>